<feature type="signal peptide" evidence="1">
    <location>
        <begin position="1"/>
        <end position="21"/>
    </location>
</feature>
<dbReference type="Proteomes" id="UP000318878">
    <property type="component" value="Unassembled WGS sequence"/>
</dbReference>
<dbReference type="PROSITE" id="PS51257">
    <property type="entry name" value="PROKAR_LIPOPROTEIN"/>
    <property type="match status" value="1"/>
</dbReference>
<gene>
    <name evidence="2" type="ORF">Enr8_38560</name>
</gene>
<feature type="chain" id="PRO_5022705528" description="Carboxypeptidase regulatory-like domain-containing protein" evidence="1">
    <location>
        <begin position="22"/>
        <end position="130"/>
    </location>
</feature>
<organism evidence="2 3">
    <name type="scientific">Blastopirellula retiformator</name>
    <dbReference type="NCBI Taxonomy" id="2527970"/>
    <lineage>
        <taxon>Bacteria</taxon>
        <taxon>Pseudomonadati</taxon>
        <taxon>Planctomycetota</taxon>
        <taxon>Planctomycetia</taxon>
        <taxon>Pirellulales</taxon>
        <taxon>Pirellulaceae</taxon>
        <taxon>Blastopirellula</taxon>
    </lineage>
</organism>
<evidence type="ECO:0008006" key="4">
    <source>
        <dbReference type="Google" id="ProtNLM"/>
    </source>
</evidence>
<name>A0A5C5V1U2_9BACT</name>
<proteinExistence type="predicted"/>
<comment type="caution">
    <text evidence="2">The sequence shown here is derived from an EMBL/GenBank/DDBJ whole genome shotgun (WGS) entry which is preliminary data.</text>
</comment>
<dbReference type="EMBL" id="SJPF01000004">
    <property type="protein sequence ID" value="TWT31930.1"/>
    <property type="molecule type" value="Genomic_DNA"/>
</dbReference>
<dbReference type="OrthoDB" id="9853868at2"/>
<dbReference type="InterPro" id="IPR013783">
    <property type="entry name" value="Ig-like_fold"/>
</dbReference>
<protein>
    <recommendedName>
        <fullName evidence="4">Carboxypeptidase regulatory-like domain-containing protein</fullName>
    </recommendedName>
</protein>
<evidence type="ECO:0000313" key="3">
    <source>
        <dbReference type="Proteomes" id="UP000318878"/>
    </source>
</evidence>
<accession>A0A5C5V1U2</accession>
<evidence type="ECO:0000313" key="2">
    <source>
        <dbReference type="EMBL" id="TWT31930.1"/>
    </source>
</evidence>
<dbReference type="SUPFAM" id="SSF49478">
    <property type="entry name" value="Cna protein B-type domain"/>
    <property type="match status" value="1"/>
</dbReference>
<keyword evidence="3" id="KW-1185">Reference proteome</keyword>
<dbReference type="Gene3D" id="2.60.40.10">
    <property type="entry name" value="Immunoglobulins"/>
    <property type="match status" value="1"/>
</dbReference>
<dbReference type="RefSeq" id="WP_146434465.1">
    <property type="nucleotide sequence ID" value="NZ_SJPF01000004.1"/>
</dbReference>
<sequence length="130" mass="13386" precursor="true">MKFKFAASLACVALVAVTVIGCGKTKTFSGSVSMDGAPLASAGVQLIPEGGGKGVHFSTTDEQGNFTIVEESANPLSAGEYVVVVDKAPTEMGGKSVVADIYRDQKKTPLKMTISDGSTKLPPIELSAHP</sequence>
<keyword evidence="1" id="KW-0732">Signal</keyword>
<dbReference type="AlphaFoldDB" id="A0A5C5V1U2"/>
<evidence type="ECO:0000256" key="1">
    <source>
        <dbReference type="SAM" id="SignalP"/>
    </source>
</evidence>
<reference evidence="2 3" key="1">
    <citation type="submission" date="2019-02" db="EMBL/GenBank/DDBJ databases">
        <title>Deep-cultivation of Planctomycetes and their phenomic and genomic characterization uncovers novel biology.</title>
        <authorList>
            <person name="Wiegand S."/>
            <person name="Jogler M."/>
            <person name="Boedeker C."/>
            <person name="Pinto D."/>
            <person name="Vollmers J."/>
            <person name="Rivas-Marin E."/>
            <person name="Kohn T."/>
            <person name="Peeters S.H."/>
            <person name="Heuer A."/>
            <person name="Rast P."/>
            <person name="Oberbeckmann S."/>
            <person name="Bunk B."/>
            <person name="Jeske O."/>
            <person name="Meyerdierks A."/>
            <person name="Storesund J.E."/>
            <person name="Kallscheuer N."/>
            <person name="Luecker S."/>
            <person name="Lage O.M."/>
            <person name="Pohl T."/>
            <person name="Merkel B.J."/>
            <person name="Hornburger P."/>
            <person name="Mueller R.-W."/>
            <person name="Bruemmer F."/>
            <person name="Labrenz M."/>
            <person name="Spormann A.M."/>
            <person name="Op Den Camp H."/>
            <person name="Overmann J."/>
            <person name="Amann R."/>
            <person name="Jetten M.S.M."/>
            <person name="Mascher T."/>
            <person name="Medema M.H."/>
            <person name="Devos D.P."/>
            <person name="Kaster A.-K."/>
            <person name="Ovreas L."/>
            <person name="Rohde M."/>
            <person name="Galperin M.Y."/>
            <person name="Jogler C."/>
        </authorList>
    </citation>
    <scope>NUCLEOTIDE SEQUENCE [LARGE SCALE GENOMIC DNA]</scope>
    <source>
        <strain evidence="2 3">Enr8</strain>
    </source>
</reference>